<dbReference type="Proteomes" id="UP000642809">
    <property type="component" value="Unassembled WGS sequence"/>
</dbReference>
<name>A0A8J3G682_9BACT</name>
<comment type="caution">
    <text evidence="1">The sequence shown here is derived from an EMBL/GenBank/DDBJ whole genome shotgun (WGS) entry which is preliminary data.</text>
</comment>
<keyword evidence="2" id="KW-1185">Reference proteome</keyword>
<accession>A0A8J3G682</accession>
<proteinExistence type="predicted"/>
<protein>
    <recommendedName>
        <fullName evidence="3">GxxExxY protein</fullName>
    </recommendedName>
</protein>
<dbReference type="EMBL" id="BMYF01000018">
    <property type="protein sequence ID" value="GHB45731.1"/>
    <property type="molecule type" value="Genomic_DNA"/>
</dbReference>
<dbReference type="InterPro" id="IPR026350">
    <property type="entry name" value="GxxExxY"/>
</dbReference>
<dbReference type="Pfam" id="PF13366">
    <property type="entry name" value="PDDEXK_3"/>
    <property type="match status" value="1"/>
</dbReference>
<reference evidence="1" key="1">
    <citation type="journal article" date="2014" name="Int. J. Syst. Evol. Microbiol.">
        <title>Complete genome sequence of Corynebacterium casei LMG S-19264T (=DSM 44701T), isolated from a smear-ripened cheese.</title>
        <authorList>
            <consortium name="US DOE Joint Genome Institute (JGI-PGF)"/>
            <person name="Walter F."/>
            <person name="Albersmeier A."/>
            <person name="Kalinowski J."/>
            <person name="Ruckert C."/>
        </authorList>
    </citation>
    <scope>NUCLEOTIDE SEQUENCE</scope>
    <source>
        <strain evidence="1">KCTC 23224</strain>
    </source>
</reference>
<evidence type="ECO:0000313" key="1">
    <source>
        <dbReference type="EMBL" id="GHB45731.1"/>
    </source>
</evidence>
<evidence type="ECO:0000313" key="2">
    <source>
        <dbReference type="Proteomes" id="UP000642809"/>
    </source>
</evidence>
<sequence>MIFNMWNYMTKKEIDQLSYEIVGAIIEVHKIVGPGMLEKFYQRCLAREFKLRGISYENELIIPYDYKGESIHLNLICDFFVENSIVVELKAVQEMHPIFNAQIISYMKVLNAPKGILVNFNVENIFKQGQKTFVNKIYDRLPDY</sequence>
<evidence type="ECO:0008006" key="3">
    <source>
        <dbReference type="Google" id="ProtNLM"/>
    </source>
</evidence>
<gene>
    <name evidence="1" type="ORF">GCM10008106_28470</name>
</gene>
<dbReference type="NCBIfam" id="TIGR04256">
    <property type="entry name" value="GxxExxY"/>
    <property type="match status" value="1"/>
</dbReference>
<reference evidence="1" key="2">
    <citation type="submission" date="2020-09" db="EMBL/GenBank/DDBJ databases">
        <authorList>
            <person name="Sun Q."/>
            <person name="Kim S."/>
        </authorList>
    </citation>
    <scope>NUCLEOTIDE SEQUENCE</scope>
    <source>
        <strain evidence="1">KCTC 23224</strain>
    </source>
</reference>
<organism evidence="1 2">
    <name type="scientific">Mongoliitalea lutea</name>
    <dbReference type="NCBI Taxonomy" id="849756"/>
    <lineage>
        <taxon>Bacteria</taxon>
        <taxon>Pseudomonadati</taxon>
        <taxon>Bacteroidota</taxon>
        <taxon>Cytophagia</taxon>
        <taxon>Cytophagales</taxon>
        <taxon>Cyclobacteriaceae</taxon>
        <taxon>Mongoliitalea</taxon>
    </lineage>
</organism>
<dbReference type="AlphaFoldDB" id="A0A8J3G682"/>